<accession>A0AAF0XR92</accession>
<reference evidence="1" key="1">
    <citation type="journal article" date="2016" name="Nat. Genet.">
        <title>A high-quality carrot genome assembly provides new insights into carotenoid accumulation and asterid genome evolution.</title>
        <authorList>
            <person name="Iorizzo M."/>
            <person name="Ellison S."/>
            <person name="Senalik D."/>
            <person name="Zeng P."/>
            <person name="Satapoomin P."/>
            <person name="Huang J."/>
            <person name="Bowman M."/>
            <person name="Iovene M."/>
            <person name="Sanseverino W."/>
            <person name="Cavagnaro P."/>
            <person name="Yildiz M."/>
            <person name="Macko-Podgorni A."/>
            <person name="Moranska E."/>
            <person name="Grzebelus E."/>
            <person name="Grzebelus D."/>
            <person name="Ashrafi H."/>
            <person name="Zheng Z."/>
            <person name="Cheng S."/>
            <person name="Spooner D."/>
            <person name="Van Deynze A."/>
            <person name="Simon P."/>
        </authorList>
    </citation>
    <scope>NUCLEOTIDE SEQUENCE</scope>
    <source>
        <tissue evidence="1">Leaf</tissue>
    </source>
</reference>
<dbReference type="EMBL" id="CP093350">
    <property type="protein sequence ID" value="WOH11514.1"/>
    <property type="molecule type" value="Genomic_DNA"/>
</dbReference>
<evidence type="ECO:0000313" key="2">
    <source>
        <dbReference type="Proteomes" id="UP000077755"/>
    </source>
</evidence>
<dbReference type="AlphaFoldDB" id="A0AAF0XR92"/>
<organism evidence="1 2">
    <name type="scientific">Daucus carota subsp. sativus</name>
    <name type="common">Carrot</name>
    <dbReference type="NCBI Taxonomy" id="79200"/>
    <lineage>
        <taxon>Eukaryota</taxon>
        <taxon>Viridiplantae</taxon>
        <taxon>Streptophyta</taxon>
        <taxon>Embryophyta</taxon>
        <taxon>Tracheophyta</taxon>
        <taxon>Spermatophyta</taxon>
        <taxon>Magnoliopsida</taxon>
        <taxon>eudicotyledons</taxon>
        <taxon>Gunneridae</taxon>
        <taxon>Pentapetalae</taxon>
        <taxon>asterids</taxon>
        <taxon>campanulids</taxon>
        <taxon>Apiales</taxon>
        <taxon>Apiaceae</taxon>
        <taxon>Apioideae</taxon>
        <taxon>Scandiceae</taxon>
        <taxon>Daucinae</taxon>
        <taxon>Daucus</taxon>
        <taxon>Daucus sect. Daucus</taxon>
    </lineage>
</organism>
<gene>
    <name evidence="1" type="ORF">DCAR_0831001</name>
</gene>
<name>A0AAF0XR92_DAUCS</name>
<evidence type="ECO:0000313" key="1">
    <source>
        <dbReference type="EMBL" id="WOH11514.1"/>
    </source>
</evidence>
<keyword evidence="2" id="KW-1185">Reference proteome</keyword>
<reference evidence="1" key="2">
    <citation type="submission" date="2022-03" db="EMBL/GenBank/DDBJ databases">
        <title>Draft title - Genomic analysis of global carrot germplasm unveils the trajectory of domestication and the origin of high carotenoid orange carrot.</title>
        <authorList>
            <person name="Iorizzo M."/>
            <person name="Ellison S."/>
            <person name="Senalik D."/>
            <person name="Macko-Podgorni A."/>
            <person name="Grzebelus D."/>
            <person name="Bostan H."/>
            <person name="Rolling W."/>
            <person name="Curaba J."/>
            <person name="Simon P."/>
        </authorList>
    </citation>
    <scope>NUCLEOTIDE SEQUENCE</scope>
    <source>
        <tissue evidence="1">Leaf</tissue>
    </source>
</reference>
<sequence length="43" mass="4742">MDSFSNSASVLNVVRKKLSRCSSICPVLMDEAGRGIQGCRRRL</sequence>
<protein>
    <submittedName>
        <fullName evidence="1">Uncharacterized protein</fullName>
    </submittedName>
</protein>
<dbReference type="Proteomes" id="UP000077755">
    <property type="component" value="Chromosome 8"/>
</dbReference>
<proteinExistence type="predicted"/>